<dbReference type="PANTHER" id="PTHR22773">
    <property type="entry name" value="NADH DEHYDROGENASE"/>
    <property type="match status" value="1"/>
</dbReference>
<dbReference type="GO" id="GO:0008137">
    <property type="term" value="F:NADH dehydrogenase (ubiquinone) activity"/>
    <property type="evidence" value="ECO:0007669"/>
    <property type="project" value="InterPro"/>
</dbReference>
<comment type="subcellular location">
    <subcellularLocation>
        <location evidence="1">Membrane</location>
        <topology evidence="1">Multi-pass membrane protein</topology>
    </subcellularLocation>
</comment>
<feature type="transmembrane region" description="Helical" evidence="5">
    <location>
        <begin position="102"/>
        <end position="119"/>
    </location>
</feature>
<evidence type="ECO:0000256" key="4">
    <source>
        <dbReference type="ARBA" id="ARBA00023136"/>
    </source>
</evidence>
<dbReference type="InterPro" id="IPR001750">
    <property type="entry name" value="ND/Mrp_TM"/>
</dbReference>
<evidence type="ECO:0000256" key="1">
    <source>
        <dbReference type="ARBA" id="ARBA00004141"/>
    </source>
</evidence>
<keyword evidence="2 5" id="KW-0812">Transmembrane</keyword>
<keyword evidence="3 5" id="KW-1133">Transmembrane helix</keyword>
<feature type="transmembrane region" description="Helical" evidence="5">
    <location>
        <begin position="453"/>
        <end position="472"/>
    </location>
</feature>
<organism evidence="7">
    <name type="scientific">marine metagenome</name>
    <dbReference type="NCBI Taxonomy" id="408172"/>
    <lineage>
        <taxon>unclassified sequences</taxon>
        <taxon>metagenomes</taxon>
        <taxon>ecological metagenomes</taxon>
    </lineage>
</organism>
<feature type="transmembrane region" description="Helical" evidence="5">
    <location>
        <begin position="199"/>
        <end position="224"/>
    </location>
</feature>
<feature type="domain" description="NADH:quinone oxidoreductase/Mrp antiporter transmembrane" evidence="6">
    <location>
        <begin position="122"/>
        <end position="422"/>
    </location>
</feature>
<dbReference type="Pfam" id="PF00361">
    <property type="entry name" value="Proton_antipo_M"/>
    <property type="match status" value="1"/>
</dbReference>
<dbReference type="HAMAP" id="MF_00445">
    <property type="entry name" value="NDH1_NuoN_1"/>
    <property type="match status" value="1"/>
</dbReference>
<feature type="transmembrane region" description="Helical" evidence="5">
    <location>
        <begin position="411"/>
        <end position="432"/>
    </location>
</feature>
<feature type="transmembrane region" description="Helical" evidence="5">
    <location>
        <begin position="236"/>
        <end position="257"/>
    </location>
</feature>
<reference evidence="7" key="1">
    <citation type="submission" date="2018-05" db="EMBL/GenBank/DDBJ databases">
        <authorList>
            <person name="Lanie J.A."/>
            <person name="Ng W.-L."/>
            <person name="Kazmierczak K.M."/>
            <person name="Andrzejewski T.M."/>
            <person name="Davidsen T.M."/>
            <person name="Wayne K.J."/>
            <person name="Tettelin H."/>
            <person name="Glass J.I."/>
            <person name="Rusch D."/>
            <person name="Podicherti R."/>
            <person name="Tsui H.-C.T."/>
            <person name="Winkler M.E."/>
        </authorList>
    </citation>
    <scope>NUCLEOTIDE SEQUENCE</scope>
</reference>
<feature type="transmembrane region" description="Helical" evidence="5">
    <location>
        <begin position="332"/>
        <end position="353"/>
    </location>
</feature>
<feature type="transmembrane region" description="Helical" evidence="5">
    <location>
        <begin position="6"/>
        <end position="28"/>
    </location>
</feature>
<dbReference type="EMBL" id="UINC01005892">
    <property type="protein sequence ID" value="SVA24202.1"/>
    <property type="molecule type" value="Genomic_DNA"/>
</dbReference>
<gene>
    <name evidence="7" type="ORF">METZ01_LOCUS77056</name>
</gene>
<dbReference type="GO" id="GO:0042773">
    <property type="term" value="P:ATP synthesis coupled electron transport"/>
    <property type="evidence" value="ECO:0007669"/>
    <property type="project" value="InterPro"/>
</dbReference>
<proteinExistence type="inferred from homology"/>
<feature type="transmembrane region" description="Helical" evidence="5">
    <location>
        <begin position="35"/>
        <end position="53"/>
    </location>
</feature>
<protein>
    <recommendedName>
        <fullName evidence="6">NADH:quinone oxidoreductase/Mrp antiporter transmembrane domain-containing protein</fullName>
    </recommendedName>
</protein>
<keyword evidence="4 5" id="KW-0472">Membrane</keyword>
<accession>A0A381U7K0</accession>
<dbReference type="NCBIfam" id="TIGR01770">
    <property type="entry name" value="NDH_I_N"/>
    <property type="match status" value="1"/>
</dbReference>
<dbReference type="AlphaFoldDB" id="A0A381U7K0"/>
<feature type="transmembrane region" description="Helical" evidence="5">
    <location>
        <begin position="73"/>
        <end position="90"/>
    </location>
</feature>
<feature type="transmembrane region" description="Helical" evidence="5">
    <location>
        <begin position="305"/>
        <end position="326"/>
    </location>
</feature>
<sequence>MSNLSSLSYYIPELIIISAILLVIVLDVIPACKKYTFSLSLGAILLASVFLWQSYGESHGLFMGMISIDPFSHFFKMIFLLSTFSIILISRYEKQLDKNYSAEYNALLLIVLLGMFLMSSSINLIMIYLSIELVSIPSYILAGMLKNDKESNEASLKYVIFGSFASGLMLFGLSILYGITGSTDIGVITSALQAIEYPLSIYFPLILLLVGFGYKISMVPFHFWTPDVYEGAPTPITAFLSVAPKAAGFAILIRVFYTMFTIDGSVTATLPLTNINWPALIAVASAITMTLGNLLALQQDDVKRLLAYSTISHVGFILMAFAIISPEAVRAIMLYLFIYLFMNLAAFYMAIFASNKLNAHHIEDWDGLSRKNPVLCAFMALTLISLTGLPPTAGFVGKFYIFAELFKHQQFYWLAVVAILNSVVSLFYYFKIVKSMYLADPDAADNKIDAHPVVNWSIILFSSQNLLFFLYWEPLIGFIEKSINLWKG</sequence>
<dbReference type="GO" id="GO:0016020">
    <property type="term" value="C:membrane"/>
    <property type="evidence" value="ECO:0007669"/>
    <property type="project" value="UniProtKB-SubCell"/>
</dbReference>
<dbReference type="InterPro" id="IPR010096">
    <property type="entry name" value="NADH-Q_OxRdtase_suN/2"/>
</dbReference>
<feature type="transmembrane region" description="Helical" evidence="5">
    <location>
        <begin position="277"/>
        <end position="296"/>
    </location>
</feature>
<evidence type="ECO:0000256" key="2">
    <source>
        <dbReference type="ARBA" id="ARBA00022692"/>
    </source>
</evidence>
<evidence type="ECO:0000259" key="6">
    <source>
        <dbReference type="Pfam" id="PF00361"/>
    </source>
</evidence>
<name>A0A381U7K0_9ZZZZ</name>
<feature type="transmembrane region" description="Helical" evidence="5">
    <location>
        <begin position="374"/>
        <end position="391"/>
    </location>
</feature>
<feature type="transmembrane region" description="Helical" evidence="5">
    <location>
        <begin position="125"/>
        <end position="146"/>
    </location>
</feature>
<feature type="transmembrane region" description="Helical" evidence="5">
    <location>
        <begin position="158"/>
        <end position="179"/>
    </location>
</feature>
<evidence type="ECO:0000313" key="7">
    <source>
        <dbReference type="EMBL" id="SVA24202.1"/>
    </source>
</evidence>
<evidence type="ECO:0000256" key="3">
    <source>
        <dbReference type="ARBA" id="ARBA00022989"/>
    </source>
</evidence>
<evidence type="ECO:0000256" key="5">
    <source>
        <dbReference type="SAM" id="Phobius"/>
    </source>
</evidence>